<dbReference type="GO" id="GO:0016787">
    <property type="term" value="F:hydrolase activity"/>
    <property type="evidence" value="ECO:0007669"/>
    <property type="project" value="InterPro"/>
</dbReference>
<evidence type="ECO:0000259" key="1">
    <source>
        <dbReference type="Pfam" id="PF00149"/>
    </source>
</evidence>
<evidence type="ECO:0000313" key="2">
    <source>
        <dbReference type="EMBL" id="SVB84043.1"/>
    </source>
</evidence>
<name>A0A382HBA2_9ZZZZ</name>
<feature type="non-terminal residue" evidence="2">
    <location>
        <position position="295"/>
    </location>
</feature>
<organism evidence="2">
    <name type="scientific">marine metagenome</name>
    <dbReference type="NCBI Taxonomy" id="408172"/>
    <lineage>
        <taxon>unclassified sequences</taxon>
        <taxon>metagenomes</taxon>
        <taxon>ecological metagenomes</taxon>
    </lineage>
</organism>
<dbReference type="SUPFAM" id="SSF56300">
    <property type="entry name" value="Metallo-dependent phosphatases"/>
    <property type="match status" value="1"/>
</dbReference>
<dbReference type="Pfam" id="PF00149">
    <property type="entry name" value="Metallophos"/>
    <property type="match status" value="1"/>
</dbReference>
<protein>
    <recommendedName>
        <fullName evidence="1">Calcineurin-like phosphoesterase domain-containing protein</fullName>
    </recommendedName>
</protein>
<dbReference type="InterPro" id="IPR004843">
    <property type="entry name" value="Calcineurin-like_PHP"/>
</dbReference>
<reference evidence="2" key="1">
    <citation type="submission" date="2018-05" db="EMBL/GenBank/DDBJ databases">
        <authorList>
            <person name="Lanie J.A."/>
            <person name="Ng W.-L."/>
            <person name="Kazmierczak K.M."/>
            <person name="Andrzejewski T.M."/>
            <person name="Davidsen T.M."/>
            <person name="Wayne K.J."/>
            <person name="Tettelin H."/>
            <person name="Glass J.I."/>
            <person name="Rusch D."/>
            <person name="Podicherti R."/>
            <person name="Tsui H.-C.T."/>
            <person name="Winkler M.E."/>
        </authorList>
    </citation>
    <scope>NUCLEOTIDE SEQUENCE</scope>
</reference>
<proteinExistence type="predicted"/>
<sequence length="295" mass="34132">VAQIYTLDHPEVIETKQLFEELDSKREVARQLDISESKVHRLLKVVNGTTSEMVELPEFPDDDIPAEEILNHHEERFQKRLRHEESLKWFNVKIKDKKPVGITFVGDPHLGSNSCNVPLLRSDVDIMSNTDGVYCVNLGDTADNWSYGNLVRLYADNDVSRKTERRLARWFLQESGVPWIVWLMGNHDAMAGEFPTYLKTLNAHQIPMLDWRAKFKLTFPNETEVRVDASHNHKGTSIYNRLHGQKRAALWNENADIYIAGHHHNWAMTQEELDDGRVVCLARARGYKWADDFSV</sequence>
<dbReference type="InterPro" id="IPR029052">
    <property type="entry name" value="Metallo-depent_PP-like"/>
</dbReference>
<feature type="non-terminal residue" evidence="2">
    <location>
        <position position="1"/>
    </location>
</feature>
<dbReference type="EMBL" id="UINC01060003">
    <property type="protein sequence ID" value="SVB84043.1"/>
    <property type="molecule type" value="Genomic_DNA"/>
</dbReference>
<gene>
    <name evidence="2" type="ORF">METZ01_LOCUS236897</name>
</gene>
<dbReference type="AlphaFoldDB" id="A0A382HBA2"/>
<feature type="domain" description="Calcineurin-like phosphoesterase" evidence="1">
    <location>
        <begin position="102"/>
        <end position="267"/>
    </location>
</feature>
<accession>A0A382HBA2</accession>